<sequence length="160" mass="17199">MALRKRKAAGGVGGGAESRFTPKRTKNAIAVVKIIGPAVIPVVAPHVLRALGEVRDRYDRGRARRLGVPLDELSRFSGRGGALHARISGAADAVNELRDRPDASADDKAFANRSDTTLRQLAAAVRAAERMPTARRKAAHKAASTELDQLEERLLHRLGV</sequence>
<evidence type="ECO:0000256" key="1">
    <source>
        <dbReference type="SAM" id="MobiDB-lite"/>
    </source>
</evidence>
<feature type="region of interest" description="Disordered" evidence="1">
    <location>
        <begin position="1"/>
        <end position="20"/>
    </location>
</feature>
<evidence type="ECO:0000313" key="3">
    <source>
        <dbReference type="Proteomes" id="UP000520767"/>
    </source>
</evidence>
<evidence type="ECO:0000313" key="2">
    <source>
        <dbReference type="EMBL" id="MBB4906766.1"/>
    </source>
</evidence>
<organism evidence="2 3">
    <name type="scientific">Actinophytocola algeriensis</name>
    <dbReference type="NCBI Taxonomy" id="1768010"/>
    <lineage>
        <taxon>Bacteria</taxon>
        <taxon>Bacillati</taxon>
        <taxon>Actinomycetota</taxon>
        <taxon>Actinomycetes</taxon>
        <taxon>Pseudonocardiales</taxon>
        <taxon>Pseudonocardiaceae</taxon>
    </lineage>
</organism>
<dbReference type="Proteomes" id="UP000520767">
    <property type="component" value="Unassembled WGS sequence"/>
</dbReference>
<dbReference type="AlphaFoldDB" id="A0A7W7VE09"/>
<reference evidence="2 3" key="1">
    <citation type="submission" date="2020-08" db="EMBL/GenBank/DDBJ databases">
        <title>Genomic Encyclopedia of Type Strains, Phase III (KMG-III): the genomes of soil and plant-associated and newly described type strains.</title>
        <authorList>
            <person name="Whitman W."/>
        </authorList>
    </citation>
    <scope>NUCLEOTIDE SEQUENCE [LARGE SCALE GENOMIC DNA]</scope>
    <source>
        <strain evidence="2 3">CECT 8960</strain>
    </source>
</reference>
<dbReference type="RefSeq" id="WP_184810929.1">
    <property type="nucleotide sequence ID" value="NZ_JACHJQ010000003.1"/>
</dbReference>
<comment type="caution">
    <text evidence="2">The sequence shown here is derived from an EMBL/GenBank/DDBJ whole genome shotgun (WGS) entry which is preliminary data.</text>
</comment>
<protein>
    <submittedName>
        <fullName evidence="2">Uncharacterized protein</fullName>
    </submittedName>
</protein>
<dbReference type="InterPro" id="IPR045522">
    <property type="entry name" value="DUF6474"/>
</dbReference>
<dbReference type="EMBL" id="JACHJQ010000003">
    <property type="protein sequence ID" value="MBB4906766.1"/>
    <property type="molecule type" value="Genomic_DNA"/>
</dbReference>
<name>A0A7W7VE09_9PSEU</name>
<proteinExistence type="predicted"/>
<gene>
    <name evidence="2" type="ORF">FHR82_002986</name>
</gene>
<dbReference type="Pfam" id="PF20079">
    <property type="entry name" value="DUF6474"/>
    <property type="match status" value="1"/>
</dbReference>
<keyword evidence="3" id="KW-1185">Reference proteome</keyword>
<accession>A0A7W7VE09</accession>